<dbReference type="RefSeq" id="WP_203856062.1">
    <property type="nucleotide sequence ID" value="NZ_BAAAZQ010000002.1"/>
</dbReference>
<gene>
    <name evidence="1" type="ORF">Pma05_10040</name>
</gene>
<sequence length="132" mass="14045">MIVGGGISGSASAIALHKAGIRAVVYEAYDRTADNAGVFLTLAVNALDALRALDLDVSELGFDTPRITITSGSGRTLGELPYGTALSDGMVRCCIPERHLGSSVHSCWPVPPWSAATARRSHWRRRFRSGCC</sequence>
<evidence type="ECO:0000313" key="2">
    <source>
        <dbReference type="Proteomes" id="UP000621500"/>
    </source>
</evidence>
<organism evidence="1 2">
    <name type="scientific">Plantactinospora mayteni</name>
    <dbReference type="NCBI Taxonomy" id="566021"/>
    <lineage>
        <taxon>Bacteria</taxon>
        <taxon>Bacillati</taxon>
        <taxon>Actinomycetota</taxon>
        <taxon>Actinomycetes</taxon>
        <taxon>Micromonosporales</taxon>
        <taxon>Micromonosporaceae</taxon>
        <taxon>Plantactinospora</taxon>
    </lineage>
</organism>
<dbReference type="Gene3D" id="3.50.50.60">
    <property type="entry name" value="FAD/NAD(P)-binding domain"/>
    <property type="match status" value="1"/>
</dbReference>
<keyword evidence="2" id="KW-1185">Reference proteome</keyword>
<accession>A0ABQ4EI78</accession>
<dbReference type="SUPFAM" id="SSF51905">
    <property type="entry name" value="FAD/NAD(P)-binding domain"/>
    <property type="match status" value="1"/>
</dbReference>
<dbReference type="Proteomes" id="UP000621500">
    <property type="component" value="Unassembled WGS sequence"/>
</dbReference>
<evidence type="ECO:0000313" key="1">
    <source>
        <dbReference type="EMBL" id="GIG94431.1"/>
    </source>
</evidence>
<proteinExistence type="predicted"/>
<reference evidence="1 2" key="1">
    <citation type="submission" date="2021-01" db="EMBL/GenBank/DDBJ databases">
        <title>Whole genome shotgun sequence of Plantactinospora mayteni NBRC 109088.</title>
        <authorList>
            <person name="Komaki H."/>
            <person name="Tamura T."/>
        </authorList>
    </citation>
    <scope>NUCLEOTIDE SEQUENCE [LARGE SCALE GENOMIC DNA]</scope>
    <source>
        <strain evidence="1 2">NBRC 109088</strain>
    </source>
</reference>
<dbReference type="Gene3D" id="3.30.9.30">
    <property type="match status" value="1"/>
</dbReference>
<protein>
    <recommendedName>
        <fullName evidence="3">FAD-binding domain-containing protein</fullName>
    </recommendedName>
</protein>
<evidence type="ECO:0008006" key="3">
    <source>
        <dbReference type="Google" id="ProtNLM"/>
    </source>
</evidence>
<comment type="caution">
    <text evidence="1">The sequence shown here is derived from an EMBL/GenBank/DDBJ whole genome shotgun (WGS) entry which is preliminary data.</text>
</comment>
<name>A0ABQ4EI78_9ACTN</name>
<dbReference type="Pfam" id="PF13450">
    <property type="entry name" value="NAD_binding_8"/>
    <property type="match status" value="1"/>
</dbReference>
<dbReference type="EMBL" id="BONX01000004">
    <property type="protein sequence ID" value="GIG94431.1"/>
    <property type="molecule type" value="Genomic_DNA"/>
</dbReference>
<dbReference type="InterPro" id="IPR036188">
    <property type="entry name" value="FAD/NAD-bd_sf"/>
</dbReference>